<gene>
    <name evidence="11" type="primary">LOC108734554</name>
</gene>
<reference evidence="11" key="1">
    <citation type="submission" date="2025-08" db="UniProtKB">
        <authorList>
            <consortium name="RefSeq"/>
        </authorList>
    </citation>
    <scope>IDENTIFICATION</scope>
    <source>
        <tissue evidence="11">Entire body</tissue>
    </source>
</reference>
<evidence type="ECO:0000256" key="5">
    <source>
        <dbReference type="ARBA" id="ARBA00022692"/>
    </source>
</evidence>
<dbReference type="InterPro" id="IPR050549">
    <property type="entry name" value="MFS_Trehalose_Transporter"/>
</dbReference>
<dbReference type="GeneID" id="108734554"/>
<dbReference type="GO" id="GO:0022857">
    <property type="term" value="F:transmembrane transporter activity"/>
    <property type="evidence" value="ECO:0007669"/>
    <property type="project" value="InterPro"/>
</dbReference>
<evidence type="ECO:0000313" key="11">
    <source>
        <dbReference type="RefSeq" id="XP_018321673.1"/>
    </source>
</evidence>
<dbReference type="GO" id="GO:0005886">
    <property type="term" value="C:plasma membrane"/>
    <property type="evidence" value="ECO:0007669"/>
    <property type="project" value="UniProtKB-SubCell"/>
</dbReference>
<feature type="transmembrane region" description="Helical" evidence="8">
    <location>
        <begin position="39"/>
        <end position="61"/>
    </location>
</feature>
<keyword evidence="10" id="KW-1185">Reference proteome</keyword>
<evidence type="ECO:0000256" key="7">
    <source>
        <dbReference type="ARBA" id="ARBA00023136"/>
    </source>
</evidence>
<feature type="transmembrane region" description="Helical" evidence="8">
    <location>
        <begin position="436"/>
        <end position="460"/>
    </location>
</feature>
<feature type="transmembrane region" description="Helical" evidence="8">
    <location>
        <begin position="196"/>
        <end position="213"/>
    </location>
</feature>
<keyword evidence="6 8" id="KW-1133">Transmembrane helix</keyword>
<dbReference type="InterPro" id="IPR005829">
    <property type="entry name" value="Sugar_transporter_CS"/>
</dbReference>
<feature type="transmembrane region" description="Helical" evidence="8">
    <location>
        <begin position="110"/>
        <end position="127"/>
    </location>
</feature>
<evidence type="ECO:0000313" key="10">
    <source>
        <dbReference type="Proteomes" id="UP000192223"/>
    </source>
</evidence>
<evidence type="ECO:0000256" key="6">
    <source>
        <dbReference type="ARBA" id="ARBA00022989"/>
    </source>
</evidence>
<dbReference type="OrthoDB" id="6133115at2759"/>
<keyword evidence="2" id="KW-0813">Transport</keyword>
<comment type="subcellular location">
    <subcellularLocation>
        <location evidence="1">Cell membrane</location>
        <topology evidence="1">Multi-pass membrane protein</topology>
    </subcellularLocation>
</comment>
<keyword evidence="5 8" id="KW-0812">Transmembrane</keyword>
<sequence length="479" mass="53944">MSSEVDVRSRDKLADMVNPGLFLNRITLGRDVNQQWPQVLAAVTISLYAFFIGVSSCWMSPSIPKLIQSDSYIPMTFEETANFGILKSLSMIIFSFVGAFVGDVIGRKKTSYVVSMSQLISWLFIVFGKNTAMLYTSRIISGISDSFMLFSLPYYVAETTEKHIRGRLGILLTVCFSLGTLTINIIGYYLTIPSTAMIMAIACLVHFLIFALMPESPYWLIQRNRPDEARQQLQLLRWRDDVDKEFAEISEAVQKQCVEKGSYKDLFTVKYNRKALIITLVVRIAQQLSGFSAMNGFMQFIFDESGGNIPRHVSASICAVVSGIASLNVAFIIDRYGRRPLMLLSGTGCSILLFSIALIFHLKLSYHIFIIDWLPLMFMLLYITAQSVGFAMIPNITLGELFSVHMKCKAGLVVTVTHGAVRMSTTKIFQVMVDNFGLYSPFLFFAICTTIMTVVVYYTFIETKNKTLDEIQTMLKGKR</sequence>
<dbReference type="PANTHER" id="PTHR48021">
    <property type="match status" value="1"/>
</dbReference>
<name>A0A1W4WNI1_AGRPL</name>
<feature type="domain" description="Major facilitator superfamily (MFS) profile" evidence="9">
    <location>
        <begin position="41"/>
        <end position="464"/>
    </location>
</feature>
<dbReference type="SUPFAM" id="SSF103473">
    <property type="entry name" value="MFS general substrate transporter"/>
    <property type="match status" value="1"/>
</dbReference>
<evidence type="ECO:0000256" key="8">
    <source>
        <dbReference type="SAM" id="Phobius"/>
    </source>
</evidence>
<dbReference type="PROSITE" id="PS50850">
    <property type="entry name" value="MFS"/>
    <property type="match status" value="1"/>
</dbReference>
<feature type="transmembrane region" description="Helical" evidence="8">
    <location>
        <begin position="313"/>
        <end position="333"/>
    </location>
</feature>
<proteinExistence type="predicted"/>
<dbReference type="Proteomes" id="UP000192223">
    <property type="component" value="Unplaced"/>
</dbReference>
<dbReference type="RefSeq" id="XP_018321673.1">
    <property type="nucleotide sequence ID" value="XM_018466171.2"/>
</dbReference>
<feature type="transmembrane region" description="Helical" evidence="8">
    <location>
        <begin position="139"/>
        <end position="156"/>
    </location>
</feature>
<evidence type="ECO:0000259" key="9">
    <source>
        <dbReference type="PROSITE" id="PS50850"/>
    </source>
</evidence>
<dbReference type="KEGG" id="apln:108734554"/>
<dbReference type="Gene3D" id="1.20.1250.20">
    <property type="entry name" value="MFS general substrate transporter like domains"/>
    <property type="match status" value="1"/>
</dbReference>
<dbReference type="InParanoid" id="A0A1W4WNI1"/>
<organism evidence="10 11">
    <name type="scientific">Agrilus planipennis</name>
    <name type="common">Emerald ash borer</name>
    <name type="synonym">Agrilus marcopoli</name>
    <dbReference type="NCBI Taxonomy" id="224129"/>
    <lineage>
        <taxon>Eukaryota</taxon>
        <taxon>Metazoa</taxon>
        <taxon>Ecdysozoa</taxon>
        <taxon>Arthropoda</taxon>
        <taxon>Hexapoda</taxon>
        <taxon>Insecta</taxon>
        <taxon>Pterygota</taxon>
        <taxon>Neoptera</taxon>
        <taxon>Endopterygota</taxon>
        <taxon>Coleoptera</taxon>
        <taxon>Polyphaga</taxon>
        <taxon>Elateriformia</taxon>
        <taxon>Buprestoidea</taxon>
        <taxon>Buprestidae</taxon>
        <taxon>Agrilinae</taxon>
        <taxon>Agrilus</taxon>
    </lineage>
</organism>
<dbReference type="InterPro" id="IPR036259">
    <property type="entry name" value="MFS_trans_sf"/>
</dbReference>
<protein>
    <submittedName>
        <fullName evidence="11">Facilitated trehalose transporter Tret1-like</fullName>
    </submittedName>
</protein>
<dbReference type="InterPro" id="IPR005828">
    <property type="entry name" value="MFS_sugar_transport-like"/>
</dbReference>
<dbReference type="InterPro" id="IPR020846">
    <property type="entry name" value="MFS_dom"/>
</dbReference>
<feature type="transmembrane region" description="Helical" evidence="8">
    <location>
        <begin position="280"/>
        <end position="301"/>
    </location>
</feature>
<keyword evidence="7 8" id="KW-0472">Membrane</keyword>
<keyword evidence="3" id="KW-1003">Cell membrane</keyword>
<evidence type="ECO:0000256" key="2">
    <source>
        <dbReference type="ARBA" id="ARBA00022448"/>
    </source>
</evidence>
<dbReference type="PANTHER" id="PTHR48021:SF46">
    <property type="entry name" value="MAJOR FACILITATOR SUPERFAMILY (MFS) PROFILE DOMAIN-CONTAINING PROTEIN"/>
    <property type="match status" value="1"/>
</dbReference>
<dbReference type="PROSITE" id="PS00216">
    <property type="entry name" value="SUGAR_TRANSPORT_1"/>
    <property type="match status" value="1"/>
</dbReference>
<feature type="transmembrane region" description="Helical" evidence="8">
    <location>
        <begin position="168"/>
        <end position="190"/>
    </location>
</feature>
<dbReference type="Pfam" id="PF00083">
    <property type="entry name" value="Sugar_tr"/>
    <property type="match status" value="1"/>
</dbReference>
<dbReference type="FunFam" id="1.20.1250.20:FF:000218">
    <property type="entry name" value="facilitated trehalose transporter Tret1"/>
    <property type="match status" value="1"/>
</dbReference>
<accession>A0A1W4WNI1</accession>
<feature type="transmembrane region" description="Helical" evidence="8">
    <location>
        <begin position="81"/>
        <end position="101"/>
    </location>
</feature>
<evidence type="ECO:0000256" key="4">
    <source>
        <dbReference type="ARBA" id="ARBA00022597"/>
    </source>
</evidence>
<evidence type="ECO:0000256" key="1">
    <source>
        <dbReference type="ARBA" id="ARBA00004651"/>
    </source>
</evidence>
<feature type="transmembrane region" description="Helical" evidence="8">
    <location>
        <begin position="340"/>
        <end position="360"/>
    </location>
</feature>
<evidence type="ECO:0000256" key="3">
    <source>
        <dbReference type="ARBA" id="ARBA00022475"/>
    </source>
</evidence>
<dbReference type="STRING" id="224129.A0A1W4WNI1"/>
<keyword evidence="4" id="KW-0762">Sugar transport</keyword>
<dbReference type="AlphaFoldDB" id="A0A1W4WNI1"/>